<evidence type="ECO:0000256" key="8">
    <source>
        <dbReference type="ARBA" id="ARBA00051712"/>
    </source>
</evidence>
<feature type="non-terminal residue" evidence="9">
    <location>
        <position position="1"/>
    </location>
</feature>
<comment type="caution">
    <text evidence="9">The sequence shown here is derived from an EMBL/GenBank/DDBJ whole genome shotgun (WGS) entry which is preliminary data.</text>
</comment>
<keyword evidence="5" id="KW-0028">Amino-acid biosynthesis</keyword>
<evidence type="ECO:0000256" key="5">
    <source>
        <dbReference type="ARBA" id="ARBA00022605"/>
    </source>
</evidence>
<protein>
    <recommendedName>
        <fullName evidence="3">diaminopimelate epimerase</fullName>
        <ecNumber evidence="3">5.1.1.7</ecNumber>
    </recommendedName>
</protein>
<comment type="catalytic activity">
    <reaction evidence="8">
        <text>(2S,6S)-2,6-diaminopimelate = meso-2,6-diaminopimelate</text>
        <dbReference type="Rhea" id="RHEA:15393"/>
        <dbReference type="ChEBI" id="CHEBI:57609"/>
        <dbReference type="ChEBI" id="CHEBI:57791"/>
        <dbReference type="EC" id="5.1.1.7"/>
    </reaction>
</comment>
<dbReference type="FunFam" id="3.10.310.10:FF:000004">
    <property type="entry name" value="Diaminopimelate epimerase"/>
    <property type="match status" value="1"/>
</dbReference>
<name>X1NAU2_9ZZZZ</name>
<evidence type="ECO:0000256" key="3">
    <source>
        <dbReference type="ARBA" id="ARBA00013080"/>
    </source>
</evidence>
<reference evidence="9" key="1">
    <citation type="journal article" date="2014" name="Front. Microbiol.">
        <title>High frequency of phylogenetically diverse reductive dehalogenase-homologous genes in deep subseafloor sedimentary metagenomes.</title>
        <authorList>
            <person name="Kawai M."/>
            <person name="Futagami T."/>
            <person name="Toyoda A."/>
            <person name="Takaki Y."/>
            <person name="Nishi S."/>
            <person name="Hori S."/>
            <person name="Arai W."/>
            <person name="Tsubouchi T."/>
            <person name="Morono Y."/>
            <person name="Uchiyama I."/>
            <person name="Ito T."/>
            <person name="Fujiyama A."/>
            <person name="Inagaki F."/>
            <person name="Takami H."/>
        </authorList>
    </citation>
    <scope>NUCLEOTIDE SEQUENCE</scope>
    <source>
        <strain evidence="9">Expedition CK06-06</strain>
    </source>
</reference>
<dbReference type="SUPFAM" id="SSF54506">
    <property type="entry name" value="Diaminopimelate epimerase-like"/>
    <property type="match status" value="2"/>
</dbReference>
<evidence type="ECO:0000256" key="1">
    <source>
        <dbReference type="ARBA" id="ARBA00005196"/>
    </source>
</evidence>
<evidence type="ECO:0000313" key="9">
    <source>
        <dbReference type="EMBL" id="GAI27311.1"/>
    </source>
</evidence>
<dbReference type="PROSITE" id="PS01326">
    <property type="entry name" value="DAP_EPIMERASE"/>
    <property type="match status" value="1"/>
</dbReference>
<evidence type="ECO:0000256" key="6">
    <source>
        <dbReference type="ARBA" id="ARBA00023154"/>
    </source>
</evidence>
<organism evidence="9">
    <name type="scientific">marine sediment metagenome</name>
    <dbReference type="NCBI Taxonomy" id="412755"/>
    <lineage>
        <taxon>unclassified sequences</taxon>
        <taxon>metagenomes</taxon>
        <taxon>ecological metagenomes</taxon>
    </lineage>
</organism>
<dbReference type="PANTHER" id="PTHR31689">
    <property type="entry name" value="DIAMINOPIMELATE EPIMERASE, CHLOROPLASTIC"/>
    <property type="match status" value="1"/>
</dbReference>
<dbReference type="Pfam" id="PF01678">
    <property type="entry name" value="DAP_epimerase"/>
    <property type="match status" value="2"/>
</dbReference>
<comment type="similarity">
    <text evidence="2">Belongs to the diaminopimelate epimerase family.</text>
</comment>
<evidence type="ECO:0000256" key="4">
    <source>
        <dbReference type="ARBA" id="ARBA00022490"/>
    </source>
</evidence>
<dbReference type="AlphaFoldDB" id="X1NAU2"/>
<dbReference type="EMBL" id="BARV01017786">
    <property type="protein sequence ID" value="GAI27311.1"/>
    <property type="molecule type" value="Genomic_DNA"/>
</dbReference>
<dbReference type="GO" id="GO:0005829">
    <property type="term" value="C:cytosol"/>
    <property type="evidence" value="ECO:0007669"/>
    <property type="project" value="TreeGrafter"/>
</dbReference>
<dbReference type="NCBIfam" id="TIGR00652">
    <property type="entry name" value="DapF"/>
    <property type="match status" value="1"/>
</dbReference>
<dbReference type="GO" id="GO:0008837">
    <property type="term" value="F:diaminopimelate epimerase activity"/>
    <property type="evidence" value="ECO:0007669"/>
    <property type="project" value="UniProtKB-EC"/>
</dbReference>
<dbReference type="GO" id="GO:0009089">
    <property type="term" value="P:lysine biosynthetic process via diaminopimelate"/>
    <property type="evidence" value="ECO:0007669"/>
    <property type="project" value="UniProtKB-UniPathway"/>
</dbReference>
<dbReference type="Gene3D" id="3.10.310.10">
    <property type="entry name" value="Diaminopimelate Epimerase, Chain A, domain 1"/>
    <property type="match status" value="2"/>
</dbReference>
<proteinExistence type="inferred from homology"/>
<evidence type="ECO:0000256" key="7">
    <source>
        <dbReference type="ARBA" id="ARBA00023235"/>
    </source>
</evidence>
<dbReference type="PANTHER" id="PTHR31689:SF0">
    <property type="entry name" value="DIAMINOPIMELATE EPIMERASE"/>
    <property type="match status" value="1"/>
</dbReference>
<dbReference type="UniPathway" id="UPA00034">
    <property type="reaction ID" value="UER00025"/>
</dbReference>
<accession>X1NAU2</accession>
<keyword evidence="4" id="KW-0963">Cytoplasm</keyword>
<dbReference type="InterPro" id="IPR018510">
    <property type="entry name" value="DAP_epimerase_AS"/>
</dbReference>
<keyword evidence="7" id="KW-0413">Isomerase</keyword>
<keyword evidence="6" id="KW-0457">Lysine biosynthesis</keyword>
<comment type="pathway">
    <text evidence="1">Amino-acid biosynthesis; L-lysine biosynthesis via DAP pathway; DL-2,6-diaminopimelate from LL-2,6-diaminopimelate: step 1/1.</text>
</comment>
<dbReference type="HAMAP" id="MF_00197">
    <property type="entry name" value="DAP_epimerase"/>
    <property type="match status" value="1"/>
</dbReference>
<dbReference type="InterPro" id="IPR001653">
    <property type="entry name" value="DAP_epimerase_DapF"/>
</dbReference>
<gene>
    <name evidence="9" type="ORF">S06H3_30232</name>
</gene>
<dbReference type="EC" id="5.1.1.7" evidence="3"/>
<sequence>KADLRMRIFNFDGSEAQMCGNGIRCFAKYAYENKLISKNKFAVETLAGIITRELIFQDLKNKKVLRIKVNMGIPKLRRREIPINGEDIPTVVDETLKTNPEQTFKITCVSMGNPHCIIFVDDVQSIPVDKIGPKIENHPLFPEKTNVEFIQVLNRKEINFRVWERGVGETLACGTGACAALVAAVLNKKTDREATIHLPGGDLDIRWADDGYVYMTGPAELVFRGEMII</sequence>
<evidence type="ECO:0000256" key="2">
    <source>
        <dbReference type="ARBA" id="ARBA00010219"/>
    </source>
</evidence>